<evidence type="ECO:0000313" key="2">
    <source>
        <dbReference type="EMBL" id="QCR04434.1"/>
    </source>
</evidence>
<evidence type="ECO:0000313" key="1">
    <source>
        <dbReference type="EMBL" id="PWC21473.1"/>
    </source>
</evidence>
<evidence type="ECO:0000313" key="3">
    <source>
        <dbReference type="Proteomes" id="UP000295985"/>
    </source>
</evidence>
<dbReference type="AlphaFoldDB" id="A0A2U1UII7"/>
<protein>
    <submittedName>
        <fullName evidence="1">Uncharacterized protein</fullName>
    </submittedName>
</protein>
<dbReference type="OrthoDB" id="9986031at2"/>
<evidence type="ECO:0000313" key="4">
    <source>
        <dbReference type="Proteomes" id="UP000303847"/>
    </source>
</evidence>
<sequence length="63" mass="6882">MTFYDIRGYIPIAAAKSVVGISLLDITTAHSRVSGFFMRKAHPYLNYGGLAGALRRAGFCSDR</sequence>
<gene>
    <name evidence="1" type="ORF">DDT54_18745</name>
    <name evidence="2" type="ORF">EH206_09765</name>
</gene>
<dbReference type="EMBL" id="QDKK01000037">
    <property type="protein sequence ID" value="PWC21473.1"/>
    <property type="molecule type" value="Genomic_DNA"/>
</dbReference>
<dbReference type="Proteomes" id="UP000295985">
    <property type="component" value="Unassembled WGS sequence"/>
</dbReference>
<name>A0A2U1UII7_9GAMM</name>
<organism evidence="1 3">
    <name type="scientific">Brenneria nigrifluens DSM 30175 = ATCC 13028</name>
    <dbReference type="NCBI Taxonomy" id="1121120"/>
    <lineage>
        <taxon>Bacteria</taxon>
        <taxon>Pseudomonadati</taxon>
        <taxon>Pseudomonadota</taxon>
        <taxon>Gammaproteobacteria</taxon>
        <taxon>Enterobacterales</taxon>
        <taxon>Pectobacteriaceae</taxon>
        <taxon>Brenneria</taxon>
    </lineage>
</organism>
<keyword evidence="4" id="KW-1185">Reference proteome</keyword>
<dbReference type="Proteomes" id="UP000303847">
    <property type="component" value="Chromosome"/>
</dbReference>
<reference evidence="2 4" key="2">
    <citation type="submission" date="2018-11" db="EMBL/GenBank/DDBJ databases">
        <title>Genome sequences of Brenneria nigrifluens and Brenneria rubrifaciens.</title>
        <authorList>
            <person name="Poret-Peterson A.T."/>
            <person name="McClean A.E."/>
            <person name="Kluepfel D.A."/>
        </authorList>
    </citation>
    <scope>NUCLEOTIDE SEQUENCE [LARGE SCALE GENOMIC DNA]</scope>
    <source>
        <strain evidence="2 4">ATCC 13028</strain>
    </source>
</reference>
<proteinExistence type="predicted"/>
<reference evidence="1 3" key="1">
    <citation type="submission" date="2018-04" db="EMBL/GenBank/DDBJ databases">
        <title>Brenneria corticis sp.nov.</title>
        <authorList>
            <person name="Li Y."/>
        </authorList>
    </citation>
    <scope>NUCLEOTIDE SEQUENCE [LARGE SCALE GENOMIC DNA]</scope>
    <source>
        <strain evidence="1 3">LMG 2694</strain>
    </source>
</reference>
<dbReference type="EMBL" id="CP034036">
    <property type="protein sequence ID" value="QCR04434.1"/>
    <property type="molecule type" value="Genomic_DNA"/>
</dbReference>
<accession>A0A2U1UII7</accession>